<proteinExistence type="predicted"/>
<organism evidence="3 4">
    <name type="scientific">Lithohypha guttulata</name>
    <dbReference type="NCBI Taxonomy" id="1690604"/>
    <lineage>
        <taxon>Eukaryota</taxon>
        <taxon>Fungi</taxon>
        <taxon>Dikarya</taxon>
        <taxon>Ascomycota</taxon>
        <taxon>Pezizomycotina</taxon>
        <taxon>Eurotiomycetes</taxon>
        <taxon>Chaetothyriomycetidae</taxon>
        <taxon>Chaetothyriales</taxon>
        <taxon>Trichomeriaceae</taxon>
        <taxon>Lithohypha</taxon>
    </lineage>
</organism>
<feature type="compositionally biased region" description="Polar residues" evidence="1">
    <location>
        <begin position="363"/>
        <end position="377"/>
    </location>
</feature>
<evidence type="ECO:0000313" key="4">
    <source>
        <dbReference type="Proteomes" id="UP001309876"/>
    </source>
</evidence>
<protein>
    <submittedName>
        <fullName evidence="3">Uncharacterized protein</fullName>
    </submittedName>
</protein>
<keyword evidence="2" id="KW-1133">Transmembrane helix</keyword>
<keyword evidence="2" id="KW-0472">Membrane</keyword>
<name>A0AAN7YFQ7_9EURO</name>
<reference evidence="3 4" key="1">
    <citation type="submission" date="2023-08" db="EMBL/GenBank/DDBJ databases">
        <title>Black Yeasts Isolated from many extreme environments.</title>
        <authorList>
            <person name="Coleine C."/>
            <person name="Stajich J.E."/>
            <person name="Selbmann L."/>
        </authorList>
    </citation>
    <scope>NUCLEOTIDE SEQUENCE [LARGE SCALE GENOMIC DNA]</scope>
    <source>
        <strain evidence="3 4">CCFEE 5910</strain>
    </source>
</reference>
<evidence type="ECO:0000313" key="3">
    <source>
        <dbReference type="EMBL" id="KAK5091772.1"/>
    </source>
</evidence>
<feature type="region of interest" description="Disordered" evidence="1">
    <location>
        <begin position="53"/>
        <end position="84"/>
    </location>
</feature>
<evidence type="ECO:0000256" key="2">
    <source>
        <dbReference type="SAM" id="Phobius"/>
    </source>
</evidence>
<evidence type="ECO:0000256" key="1">
    <source>
        <dbReference type="SAM" id="MobiDB-lite"/>
    </source>
</evidence>
<feature type="region of interest" description="Disordered" evidence="1">
    <location>
        <begin position="102"/>
        <end position="152"/>
    </location>
</feature>
<feature type="compositionally biased region" description="Basic and acidic residues" evidence="1">
    <location>
        <begin position="382"/>
        <end position="424"/>
    </location>
</feature>
<comment type="caution">
    <text evidence="3">The sequence shown here is derived from an EMBL/GenBank/DDBJ whole genome shotgun (WGS) entry which is preliminary data.</text>
</comment>
<feature type="transmembrane region" description="Helical" evidence="2">
    <location>
        <begin position="28"/>
        <end position="50"/>
    </location>
</feature>
<feature type="compositionally biased region" description="Low complexity" evidence="1">
    <location>
        <begin position="351"/>
        <end position="362"/>
    </location>
</feature>
<gene>
    <name evidence="3" type="ORF">LTR05_001957</name>
</gene>
<keyword evidence="2" id="KW-0812">Transmembrane</keyword>
<feature type="compositionally biased region" description="Low complexity" evidence="1">
    <location>
        <begin position="143"/>
        <end position="152"/>
    </location>
</feature>
<sequence>MREEQRRKITTITTSRTSYGASSNRSAFGYWVPLAITLTAATVALGAWIWSERDDKEESESENEHYYASTSKPSGRHDGGLSGAATAAGTAGLGAAAGYASMSGGLPPGPGPAGSQQQPPPGSFAPQPPLQGGFQGPPPGSMPPGASGEAAGFYNQENQSRAMSTGVSNTQQDDSSFLTRMTNAVGSNTWAGKSLAAAGSMVGGAVNAVRGAGDDGQAFSDQERWSEEADKPERTMSPRKSTGTVAGAGADVSRRGLQRTGTAAEFYSGAVDAPRRSSVASKKRRTVAVVVSAVDRVDDGLEVDAHQSILAHLPGYINPDTTRIIVLIYDPELHTHPLSLISRRASERHTSVPSVRSQSTSSYAKINTPGANGTPAQTPGDFPHDNDSDDKGILAHIDPKPEDSNTSLSRRDSRDDRSEQKRETLAYPATAALVRERSNELIPTNNPLDVEANPLFKTLYNQANALVDRDTSILPFTSRDGHKHILRSIQPETLYIQESLCGTDGSLVSELRGWVRSIVVVIGDEGGFGGLIDSDTEDERGRRKQTGMSAEKWWKKESVTGVGRGVSVVESLNVGDDWRRRVNDEE</sequence>
<dbReference type="EMBL" id="JAVRRJ010000001">
    <property type="protein sequence ID" value="KAK5091772.1"/>
    <property type="molecule type" value="Genomic_DNA"/>
</dbReference>
<feature type="region of interest" description="Disordered" evidence="1">
    <location>
        <begin position="214"/>
        <end position="248"/>
    </location>
</feature>
<feature type="compositionally biased region" description="Pro residues" evidence="1">
    <location>
        <begin position="118"/>
        <end position="129"/>
    </location>
</feature>
<feature type="compositionally biased region" description="Basic and acidic residues" evidence="1">
    <location>
        <begin position="221"/>
        <end position="236"/>
    </location>
</feature>
<dbReference type="Proteomes" id="UP001309876">
    <property type="component" value="Unassembled WGS sequence"/>
</dbReference>
<keyword evidence="4" id="KW-1185">Reference proteome</keyword>
<dbReference type="AlphaFoldDB" id="A0AAN7YFQ7"/>
<feature type="region of interest" description="Disordered" evidence="1">
    <location>
        <begin position="344"/>
        <end position="426"/>
    </location>
</feature>
<accession>A0AAN7YFQ7</accession>